<dbReference type="AlphaFoldDB" id="A0A1M5P920"/>
<accession>A0A1M5P920</accession>
<organism evidence="1 2">
    <name type="scientific">Chryseobacterium vrystaatense</name>
    <dbReference type="NCBI Taxonomy" id="307480"/>
    <lineage>
        <taxon>Bacteria</taxon>
        <taxon>Pseudomonadati</taxon>
        <taxon>Bacteroidota</taxon>
        <taxon>Flavobacteriia</taxon>
        <taxon>Flavobacteriales</taxon>
        <taxon>Weeksellaceae</taxon>
        <taxon>Chryseobacterium group</taxon>
        <taxon>Chryseobacterium</taxon>
    </lineage>
</organism>
<reference evidence="2" key="1">
    <citation type="submission" date="2016-11" db="EMBL/GenBank/DDBJ databases">
        <authorList>
            <person name="Varghese N."/>
            <person name="Submissions S."/>
        </authorList>
    </citation>
    <scope>NUCLEOTIDE SEQUENCE [LARGE SCALE GENOMIC DNA]</scope>
    <source>
        <strain evidence="2">YR203</strain>
    </source>
</reference>
<gene>
    <name evidence="1" type="ORF">SAMN02787073_0015</name>
</gene>
<sequence>MVYGHFRYRRIHLPHHSIIHLPYITMKKISLLISALAGVLSFAQTSPLVIQNYSAYNAEGRMRTGLPGGASGPYMYAAPNLPYGTYTVPAGASTQYNTFSTSGTALLPITTWYVTDPTNPANNGAYAYNHPFISSVMNVTNVWAGFHFFLKDPVTGNGTDTYQIGDPTVDPWFTSSATGTYSSADWFTITTPSGPTTYLQIF</sequence>
<protein>
    <submittedName>
        <fullName evidence="1">Uncharacterized protein</fullName>
    </submittedName>
</protein>
<dbReference type="EMBL" id="FQVE01000010">
    <property type="protein sequence ID" value="SHG98304.1"/>
    <property type="molecule type" value="Genomic_DNA"/>
</dbReference>
<evidence type="ECO:0000313" key="2">
    <source>
        <dbReference type="Proteomes" id="UP000184108"/>
    </source>
</evidence>
<dbReference type="Proteomes" id="UP000184108">
    <property type="component" value="Unassembled WGS sequence"/>
</dbReference>
<name>A0A1M5P920_9FLAO</name>
<evidence type="ECO:0000313" key="1">
    <source>
        <dbReference type="EMBL" id="SHG98304.1"/>
    </source>
</evidence>
<proteinExistence type="predicted"/>